<sequence length="68" mass="7755">MTQESLPALLDKATVCTQLAIAPRTLENMVKNNQFPAGVRVGKHVYWSELAVRKWQLLKFASQESWQP</sequence>
<reference evidence="2" key="1">
    <citation type="submission" date="2019-11" db="EMBL/GenBank/DDBJ databases">
        <title>Isolation and characterization of a novel species in the genus Sulfuriferula.</title>
        <authorList>
            <person name="Mochizuki J."/>
            <person name="Kojima H."/>
            <person name="Fukui M."/>
        </authorList>
    </citation>
    <scope>NUCLEOTIDE SEQUENCE [LARGE SCALE GENOMIC DNA]</scope>
    <source>
        <strain evidence="2">SGTM</strain>
    </source>
</reference>
<gene>
    <name evidence="1" type="ORF">SFSGTM_01480</name>
</gene>
<dbReference type="RefSeq" id="WP_162083493.1">
    <property type="nucleotide sequence ID" value="NZ_AP021881.1"/>
</dbReference>
<keyword evidence="2" id="KW-1185">Reference proteome</keyword>
<dbReference type="Proteomes" id="UP000463939">
    <property type="component" value="Chromosome"/>
</dbReference>
<dbReference type="EMBL" id="AP021881">
    <property type="protein sequence ID" value="BBO99439.1"/>
    <property type="molecule type" value="Genomic_DNA"/>
</dbReference>
<organism evidence="1 2">
    <name type="scientific">Sulfuriferula nivalis</name>
    <dbReference type="NCBI Taxonomy" id="2675298"/>
    <lineage>
        <taxon>Bacteria</taxon>
        <taxon>Pseudomonadati</taxon>
        <taxon>Pseudomonadota</taxon>
        <taxon>Betaproteobacteria</taxon>
        <taxon>Nitrosomonadales</taxon>
        <taxon>Sulfuricellaceae</taxon>
        <taxon>Sulfuriferula</taxon>
    </lineage>
</organism>
<dbReference type="KEGG" id="sniv:SFSGTM_01480"/>
<accession>A0A809SFX9</accession>
<evidence type="ECO:0008006" key="3">
    <source>
        <dbReference type="Google" id="ProtNLM"/>
    </source>
</evidence>
<proteinExistence type="predicted"/>
<name>A0A809SFX9_9PROT</name>
<protein>
    <recommendedName>
        <fullName evidence="3">Helix-turn-helix domain-containing protein</fullName>
    </recommendedName>
</protein>
<evidence type="ECO:0000313" key="1">
    <source>
        <dbReference type="EMBL" id="BBO99439.1"/>
    </source>
</evidence>
<dbReference type="AlphaFoldDB" id="A0A809SFX9"/>
<evidence type="ECO:0000313" key="2">
    <source>
        <dbReference type="Proteomes" id="UP000463939"/>
    </source>
</evidence>